<dbReference type="OMA" id="VQLMICL"/>
<dbReference type="HOGENOM" id="CLU_035730_7_0_1"/>
<evidence type="ECO:0000256" key="2">
    <source>
        <dbReference type="ARBA" id="ARBA00022525"/>
    </source>
</evidence>
<dbReference type="SMART" id="SM00198">
    <property type="entry name" value="SCP"/>
    <property type="match status" value="1"/>
</dbReference>
<evidence type="ECO:0000313" key="6">
    <source>
        <dbReference type="Proteomes" id="UP000008792"/>
    </source>
</evidence>
<proteinExistence type="predicted"/>
<keyword evidence="6" id="KW-1185">Reference proteome</keyword>
<dbReference type="eggNOG" id="KOG3017">
    <property type="taxonomic scope" value="Eukaryota"/>
</dbReference>
<comment type="subcellular location">
    <subcellularLocation>
        <location evidence="1">Secreted</location>
    </subcellularLocation>
</comment>
<dbReference type="STRING" id="7244.B4LML3"/>
<gene>
    <name evidence="5" type="primary">Dvir\GJ21118</name>
    <name evidence="5" type="ORF">Dvir_GJ21118</name>
</gene>
<evidence type="ECO:0000256" key="1">
    <source>
        <dbReference type="ARBA" id="ARBA00004613"/>
    </source>
</evidence>
<dbReference type="PhylomeDB" id="B4LML3"/>
<dbReference type="Proteomes" id="UP000008792">
    <property type="component" value="Unassembled WGS sequence"/>
</dbReference>
<dbReference type="GO" id="GO:0005576">
    <property type="term" value="C:extracellular region"/>
    <property type="evidence" value="ECO:0007669"/>
    <property type="project" value="UniProtKB-SubCell"/>
</dbReference>
<keyword evidence="2" id="KW-0964">Secreted</keyword>
<dbReference type="SUPFAM" id="SSF55797">
    <property type="entry name" value="PR-1-like"/>
    <property type="match status" value="1"/>
</dbReference>
<sequence length="308" mass="34710">MQRHNLLLVSAVILGLARITAMPNSCLTTSEKLEAPDYCQEHQPHFACESEEEWSEKCGKPRKFIEMTPALIKRIVRQHNVYRNMVAKGNMARLPAAARMMLVAWDPILADLAKLAVMRCTIDPIGMSLSTTQASRPGYNAVFSKYPKHQQQDVLKILNSHLKAWYDQYYYVNLESLLTGKSAGGQDISHFLQLMTGTNTRVGCAMASFHEGLWKHQLMICLYGCNKQKDQFAYRIGKTPGDSCACGTDRQYKNLCRPDNDNADCGFKKEDDDDITGPITTTTTTTKKPKQNCKPGTMQAVLDWLWGF</sequence>
<dbReference type="InParanoid" id="B4LML3"/>
<name>B4LML3_DROVI</name>
<feature type="domain" description="SCP" evidence="4">
    <location>
        <begin position="70"/>
        <end position="229"/>
    </location>
</feature>
<dbReference type="KEGG" id="dvi:6627092"/>
<dbReference type="InterPro" id="IPR035940">
    <property type="entry name" value="CAP_sf"/>
</dbReference>
<evidence type="ECO:0000256" key="3">
    <source>
        <dbReference type="SAM" id="SignalP"/>
    </source>
</evidence>
<accession>B4LML3</accession>
<dbReference type="AlphaFoldDB" id="B4LML3"/>
<dbReference type="Pfam" id="PF00188">
    <property type="entry name" value="CAP"/>
    <property type="match status" value="1"/>
</dbReference>
<dbReference type="SMR" id="B4LML3"/>
<dbReference type="EMBL" id="CH940648">
    <property type="protein sequence ID" value="EDW60000.1"/>
    <property type="molecule type" value="Genomic_DNA"/>
</dbReference>
<dbReference type="InterPro" id="IPR014044">
    <property type="entry name" value="CAP_dom"/>
</dbReference>
<keyword evidence="3" id="KW-0732">Signal</keyword>
<protein>
    <recommendedName>
        <fullName evidence="4">SCP domain-containing protein</fullName>
    </recommendedName>
</protein>
<dbReference type="Gene3D" id="3.40.33.10">
    <property type="entry name" value="CAP"/>
    <property type="match status" value="1"/>
</dbReference>
<dbReference type="FunCoup" id="B4LML3">
    <property type="interactions" value="51"/>
</dbReference>
<evidence type="ECO:0000259" key="4">
    <source>
        <dbReference type="SMART" id="SM00198"/>
    </source>
</evidence>
<feature type="signal peptide" evidence="3">
    <location>
        <begin position="1"/>
        <end position="21"/>
    </location>
</feature>
<dbReference type="OrthoDB" id="414826at2759"/>
<reference evidence="5 6" key="1">
    <citation type="journal article" date="2007" name="Nature">
        <title>Evolution of genes and genomes on the Drosophila phylogeny.</title>
        <authorList>
            <consortium name="Drosophila 12 Genomes Consortium"/>
            <person name="Clark A.G."/>
            <person name="Eisen M.B."/>
            <person name="Smith D.R."/>
            <person name="Bergman C.M."/>
            <person name="Oliver B."/>
            <person name="Markow T.A."/>
            <person name="Kaufman T.C."/>
            <person name="Kellis M."/>
            <person name="Gelbart W."/>
            <person name="Iyer V.N."/>
            <person name="Pollard D.A."/>
            <person name="Sackton T.B."/>
            <person name="Larracuente A.M."/>
            <person name="Singh N.D."/>
            <person name="Abad J.P."/>
            <person name="Abt D.N."/>
            <person name="Adryan B."/>
            <person name="Aguade M."/>
            <person name="Akashi H."/>
            <person name="Anderson W.W."/>
            <person name="Aquadro C.F."/>
            <person name="Ardell D.H."/>
            <person name="Arguello R."/>
            <person name="Artieri C.G."/>
            <person name="Barbash D.A."/>
            <person name="Barker D."/>
            <person name="Barsanti P."/>
            <person name="Batterham P."/>
            <person name="Batzoglou S."/>
            <person name="Begun D."/>
            <person name="Bhutkar A."/>
            <person name="Blanco E."/>
            <person name="Bosak S.A."/>
            <person name="Bradley R.K."/>
            <person name="Brand A.D."/>
            <person name="Brent M.R."/>
            <person name="Brooks A.N."/>
            <person name="Brown R.H."/>
            <person name="Butlin R.K."/>
            <person name="Caggese C."/>
            <person name="Calvi B.R."/>
            <person name="Bernardo de Carvalho A."/>
            <person name="Caspi A."/>
            <person name="Castrezana S."/>
            <person name="Celniker S.E."/>
            <person name="Chang J.L."/>
            <person name="Chapple C."/>
            <person name="Chatterji S."/>
            <person name="Chinwalla A."/>
            <person name="Civetta A."/>
            <person name="Clifton S.W."/>
            <person name="Comeron J.M."/>
            <person name="Costello J.C."/>
            <person name="Coyne J.A."/>
            <person name="Daub J."/>
            <person name="David R.G."/>
            <person name="Delcher A.L."/>
            <person name="Delehaunty K."/>
            <person name="Do C.B."/>
            <person name="Ebling H."/>
            <person name="Edwards K."/>
            <person name="Eickbush T."/>
            <person name="Evans J.D."/>
            <person name="Filipski A."/>
            <person name="Findeiss S."/>
            <person name="Freyhult E."/>
            <person name="Fulton L."/>
            <person name="Fulton R."/>
            <person name="Garcia A.C."/>
            <person name="Gardiner A."/>
            <person name="Garfield D.A."/>
            <person name="Garvin B.E."/>
            <person name="Gibson G."/>
            <person name="Gilbert D."/>
            <person name="Gnerre S."/>
            <person name="Godfrey J."/>
            <person name="Good R."/>
            <person name="Gotea V."/>
            <person name="Gravely B."/>
            <person name="Greenberg A.J."/>
            <person name="Griffiths-Jones S."/>
            <person name="Gross S."/>
            <person name="Guigo R."/>
            <person name="Gustafson E.A."/>
            <person name="Haerty W."/>
            <person name="Hahn M.W."/>
            <person name="Halligan D.L."/>
            <person name="Halpern A.L."/>
            <person name="Halter G.M."/>
            <person name="Han M.V."/>
            <person name="Heger A."/>
            <person name="Hillier L."/>
            <person name="Hinrichs A.S."/>
            <person name="Holmes I."/>
            <person name="Hoskins R.A."/>
            <person name="Hubisz M.J."/>
            <person name="Hultmark D."/>
            <person name="Huntley M.A."/>
            <person name="Jaffe D.B."/>
            <person name="Jagadeeshan S."/>
            <person name="Jeck W.R."/>
            <person name="Johnson J."/>
            <person name="Jones C.D."/>
            <person name="Jordan W.C."/>
            <person name="Karpen G.H."/>
            <person name="Kataoka E."/>
            <person name="Keightley P.D."/>
            <person name="Kheradpour P."/>
            <person name="Kirkness E.F."/>
            <person name="Koerich L.B."/>
            <person name="Kristiansen K."/>
            <person name="Kudrna D."/>
            <person name="Kulathinal R.J."/>
            <person name="Kumar S."/>
            <person name="Kwok R."/>
            <person name="Lander E."/>
            <person name="Langley C.H."/>
            <person name="Lapoint R."/>
            <person name="Lazzaro B.P."/>
            <person name="Lee S.J."/>
            <person name="Levesque L."/>
            <person name="Li R."/>
            <person name="Lin C.F."/>
            <person name="Lin M.F."/>
            <person name="Lindblad-Toh K."/>
            <person name="Llopart A."/>
            <person name="Long M."/>
            <person name="Low L."/>
            <person name="Lozovsky E."/>
            <person name="Lu J."/>
            <person name="Luo M."/>
            <person name="Machado C.A."/>
            <person name="Makalowski W."/>
            <person name="Marzo M."/>
            <person name="Matsuda M."/>
            <person name="Matzkin L."/>
            <person name="McAllister B."/>
            <person name="McBride C.S."/>
            <person name="McKernan B."/>
            <person name="McKernan K."/>
            <person name="Mendez-Lago M."/>
            <person name="Minx P."/>
            <person name="Mollenhauer M.U."/>
            <person name="Montooth K."/>
            <person name="Mount S.M."/>
            <person name="Mu X."/>
            <person name="Myers E."/>
            <person name="Negre B."/>
            <person name="Newfeld S."/>
            <person name="Nielsen R."/>
            <person name="Noor M.A."/>
            <person name="O'Grady P."/>
            <person name="Pachter L."/>
            <person name="Papaceit M."/>
            <person name="Parisi M.J."/>
            <person name="Parisi M."/>
            <person name="Parts L."/>
            <person name="Pedersen J.S."/>
            <person name="Pesole G."/>
            <person name="Phillippy A.M."/>
            <person name="Ponting C.P."/>
            <person name="Pop M."/>
            <person name="Porcelli D."/>
            <person name="Powell J.R."/>
            <person name="Prohaska S."/>
            <person name="Pruitt K."/>
            <person name="Puig M."/>
            <person name="Quesneville H."/>
            <person name="Ram K.R."/>
            <person name="Rand D."/>
            <person name="Rasmussen M.D."/>
            <person name="Reed L.K."/>
            <person name="Reenan R."/>
            <person name="Reily A."/>
            <person name="Remington K.A."/>
            <person name="Rieger T.T."/>
            <person name="Ritchie M.G."/>
            <person name="Robin C."/>
            <person name="Rogers Y.H."/>
            <person name="Rohde C."/>
            <person name="Rozas J."/>
            <person name="Rubenfield M.J."/>
            <person name="Ruiz A."/>
            <person name="Russo S."/>
            <person name="Salzberg S.L."/>
            <person name="Sanchez-Gracia A."/>
            <person name="Saranga D.J."/>
            <person name="Sato H."/>
            <person name="Schaeffer S.W."/>
            <person name="Schatz M.C."/>
            <person name="Schlenke T."/>
            <person name="Schwartz R."/>
            <person name="Segarra C."/>
            <person name="Singh R.S."/>
            <person name="Sirot L."/>
            <person name="Sirota M."/>
            <person name="Sisneros N.B."/>
            <person name="Smith C.D."/>
            <person name="Smith T.F."/>
            <person name="Spieth J."/>
            <person name="Stage D.E."/>
            <person name="Stark A."/>
            <person name="Stephan W."/>
            <person name="Strausberg R.L."/>
            <person name="Strempel S."/>
            <person name="Sturgill D."/>
            <person name="Sutton G."/>
            <person name="Sutton G.G."/>
            <person name="Tao W."/>
            <person name="Teichmann S."/>
            <person name="Tobari Y.N."/>
            <person name="Tomimura Y."/>
            <person name="Tsolas J.M."/>
            <person name="Valente V.L."/>
            <person name="Venter E."/>
            <person name="Venter J.C."/>
            <person name="Vicario S."/>
            <person name="Vieira F.G."/>
            <person name="Vilella A.J."/>
            <person name="Villasante A."/>
            <person name="Walenz B."/>
            <person name="Wang J."/>
            <person name="Wasserman M."/>
            <person name="Watts T."/>
            <person name="Wilson D."/>
            <person name="Wilson R.K."/>
            <person name="Wing R.A."/>
            <person name="Wolfner M.F."/>
            <person name="Wong A."/>
            <person name="Wong G.K."/>
            <person name="Wu C.I."/>
            <person name="Wu G."/>
            <person name="Yamamoto D."/>
            <person name="Yang H.P."/>
            <person name="Yang S.P."/>
            <person name="Yorke J.A."/>
            <person name="Yoshida K."/>
            <person name="Zdobnov E."/>
            <person name="Zhang P."/>
            <person name="Zhang Y."/>
            <person name="Zimin A.V."/>
            <person name="Baldwin J."/>
            <person name="Abdouelleil A."/>
            <person name="Abdulkadir J."/>
            <person name="Abebe A."/>
            <person name="Abera B."/>
            <person name="Abreu J."/>
            <person name="Acer S.C."/>
            <person name="Aftuck L."/>
            <person name="Alexander A."/>
            <person name="An P."/>
            <person name="Anderson E."/>
            <person name="Anderson S."/>
            <person name="Arachi H."/>
            <person name="Azer M."/>
            <person name="Bachantsang P."/>
            <person name="Barry A."/>
            <person name="Bayul T."/>
            <person name="Berlin A."/>
            <person name="Bessette D."/>
            <person name="Bloom T."/>
            <person name="Blye J."/>
            <person name="Boguslavskiy L."/>
            <person name="Bonnet C."/>
            <person name="Boukhgalter B."/>
            <person name="Bourzgui I."/>
            <person name="Brown A."/>
            <person name="Cahill P."/>
            <person name="Channer S."/>
            <person name="Cheshatsang Y."/>
            <person name="Chuda L."/>
            <person name="Citroen M."/>
            <person name="Collymore A."/>
            <person name="Cooke P."/>
            <person name="Costello M."/>
            <person name="D'Aco K."/>
            <person name="Daza R."/>
            <person name="De Haan G."/>
            <person name="DeGray S."/>
            <person name="DeMaso C."/>
            <person name="Dhargay N."/>
            <person name="Dooley K."/>
            <person name="Dooley E."/>
            <person name="Doricent M."/>
            <person name="Dorje P."/>
            <person name="Dorjee K."/>
            <person name="Dupes A."/>
            <person name="Elong R."/>
            <person name="Falk J."/>
            <person name="Farina A."/>
            <person name="Faro S."/>
            <person name="Ferguson D."/>
            <person name="Fisher S."/>
            <person name="Foley C.D."/>
            <person name="Franke A."/>
            <person name="Friedrich D."/>
            <person name="Gadbois L."/>
            <person name="Gearin G."/>
            <person name="Gearin C.R."/>
            <person name="Giannoukos G."/>
            <person name="Goode T."/>
            <person name="Graham J."/>
            <person name="Grandbois E."/>
            <person name="Grewal S."/>
            <person name="Gyaltsen K."/>
            <person name="Hafez N."/>
            <person name="Hagos B."/>
            <person name="Hall J."/>
            <person name="Henson C."/>
            <person name="Hollinger A."/>
            <person name="Honan T."/>
            <person name="Huard M.D."/>
            <person name="Hughes L."/>
            <person name="Hurhula B."/>
            <person name="Husby M.E."/>
            <person name="Kamat A."/>
            <person name="Kanga B."/>
            <person name="Kashin S."/>
            <person name="Khazanovich D."/>
            <person name="Kisner P."/>
            <person name="Lance K."/>
            <person name="Lara M."/>
            <person name="Lee W."/>
            <person name="Lennon N."/>
            <person name="Letendre F."/>
            <person name="LeVine R."/>
            <person name="Lipovsky A."/>
            <person name="Liu X."/>
            <person name="Liu J."/>
            <person name="Liu S."/>
            <person name="Lokyitsang T."/>
            <person name="Lokyitsang Y."/>
            <person name="Lubonja R."/>
            <person name="Lui A."/>
            <person name="MacDonald P."/>
            <person name="Magnisalis V."/>
            <person name="Maru K."/>
            <person name="Matthews C."/>
            <person name="McCusker W."/>
            <person name="McDonough S."/>
            <person name="Mehta T."/>
            <person name="Meldrim J."/>
            <person name="Meneus L."/>
            <person name="Mihai O."/>
            <person name="Mihalev A."/>
            <person name="Mihova T."/>
            <person name="Mittelman R."/>
            <person name="Mlenga V."/>
            <person name="Montmayeur A."/>
            <person name="Mulrain L."/>
            <person name="Navidi A."/>
            <person name="Naylor J."/>
            <person name="Negash T."/>
            <person name="Nguyen T."/>
            <person name="Nguyen N."/>
            <person name="Nicol R."/>
            <person name="Norbu C."/>
            <person name="Norbu N."/>
            <person name="Novod N."/>
            <person name="O'Neill B."/>
            <person name="Osman S."/>
            <person name="Markiewicz E."/>
            <person name="Oyono O.L."/>
            <person name="Patti C."/>
            <person name="Phunkhang P."/>
            <person name="Pierre F."/>
            <person name="Priest M."/>
            <person name="Raghuraman S."/>
            <person name="Rege F."/>
            <person name="Reyes R."/>
            <person name="Rise C."/>
            <person name="Rogov P."/>
            <person name="Ross K."/>
            <person name="Ryan E."/>
            <person name="Settipalli S."/>
            <person name="Shea T."/>
            <person name="Sherpa N."/>
            <person name="Shi L."/>
            <person name="Shih D."/>
            <person name="Sparrow T."/>
            <person name="Spaulding J."/>
            <person name="Stalker J."/>
            <person name="Stange-Thomann N."/>
            <person name="Stavropoulos S."/>
            <person name="Stone C."/>
            <person name="Strader C."/>
            <person name="Tesfaye S."/>
            <person name="Thomson T."/>
            <person name="Thoulutsang Y."/>
            <person name="Thoulutsang D."/>
            <person name="Topham K."/>
            <person name="Topping I."/>
            <person name="Tsamla T."/>
            <person name="Vassiliev H."/>
            <person name="Vo A."/>
            <person name="Wangchuk T."/>
            <person name="Wangdi T."/>
            <person name="Weiand M."/>
            <person name="Wilkinson J."/>
            <person name="Wilson A."/>
            <person name="Yadav S."/>
            <person name="Young G."/>
            <person name="Yu Q."/>
            <person name="Zembek L."/>
            <person name="Zhong D."/>
            <person name="Zimmer A."/>
            <person name="Zwirko Z."/>
            <person name="Jaffe D.B."/>
            <person name="Alvarez P."/>
            <person name="Brockman W."/>
            <person name="Butler J."/>
            <person name="Chin C."/>
            <person name="Gnerre S."/>
            <person name="Grabherr M."/>
            <person name="Kleber M."/>
            <person name="Mauceli E."/>
            <person name="MacCallum I."/>
        </authorList>
    </citation>
    <scope>NUCLEOTIDE SEQUENCE [LARGE SCALE GENOMIC DNA]</scope>
    <source>
        <strain evidence="6">Tucson 15010-1051.87</strain>
    </source>
</reference>
<feature type="chain" id="PRO_5002812848" description="SCP domain-containing protein" evidence="3">
    <location>
        <begin position="22"/>
        <end position="308"/>
    </location>
</feature>
<evidence type="ECO:0000313" key="5">
    <source>
        <dbReference type="EMBL" id="EDW60000.1"/>
    </source>
</evidence>
<organism evidence="5 6">
    <name type="scientific">Drosophila virilis</name>
    <name type="common">Fruit fly</name>
    <dbReference type="NCBI Taxonomy" id="7244"/>
    <lineage>
        <taxon>Eukaryota</taxon>
        <taxon>Metazoa</taxon>
        <taxon>Ecdysozoa</taxon>
        <taxon>Arthropoda</taxon>
        <taxon>Hexapoda</taxon>
        <taxon>Insecta</taxon>
        <taxon>Pterygota</taxon>
        <taxon>Neoptera</taxon>
        <taxon>Endopterygota</taxon>
        <taxon>Diptera</taxon>
        <taxon>Brachycera</taxon>
        <taxon>Muscomorpha</taxon>
        <taxon>Ephydroidea</taxon>
        <taxon>Drosophilidae</taxon>
        <taxon>Drosophila</taxon>
    </lineage>
</organism>
<dbReference type="CDD" id="cd05380">
    <property type="entry name" value="CAP_euk"/>
    <property type="match status" value="1"/>
</dbReference>